<dbReference type="AlphaFoldDB" id="A0A2C6L6K5"/>
<dbReference type="Proteomes" id="UP000221165">
    <property type="component" value="Unassembled WGS sequence"/>
</dbReference>
<evidence type="ECO:0000313" key="3">
    <source>
        <dbReference type="Proteomes" id="UP000221165"/>
    </source>
</evidence>
<dbReference type="EMBL" id="MIGC01001288">
    <property type="protein sequence ID" value="PHJ23122.1"/>
    <property type="molecule type" value="Genomic_DNA"/>
</dbReference>
<feature type="transmembrane region" description="Helical" evidence="1">
    <location>
        <begin position="20"/>
        <end position="39"/>
    </location>
</feature>
<proteinExistence type="predicted"/>
<keyword evidence="1" id="KW-1133">Transmembrane helix</keyword>
<comment type="caution">
    <text evidence="2">The sequence shown here is derived from an EMBL/GenBank/DDBJ whole genome shotgun (WGS) entry which is preliminary data.</text>
</comment>
<gene>
    <name evidence="2" type="ORF">CSUI_003029</name>
</gene>
<keyword evidence="3" id="KW-1185">Reference proteome</keyword>
<dbReference type="RefSeq" id="XP_067924799.1">
    <property type="nucleotide sequence ID" value="XM_068063227.1"/>
</dbReference>
<evidence type="ECO:0000256" key="1">
    <source>
        <dbReference type="SAM" id="Phobius"/>
    </source>
</evidence>
<protein>
    <recommendedName>
        <fullName evidence="4">Transmembrane protein</fullName>
    </recommendedName>
</protein>
<name>A0A2C6L6K5_9APIC</name>
<evidence type="ECO:0008006" key="4">
    <source>
        <dbReference type="Google" id="ProtNLM"/>
    </source>
</evidence>
<dbReference type="VEuPathDB" id="ToxoDB:CSUI_003029"/>
<keyword evidence="1" id="KW-0472">Membrane</keyword>
<keyword evidence="1" id="KW-0812">Transmembrane</keyword>
<sequence length="101" mass="11412">MVVFVTFCTCARLRFLKIPFFRFFLLVLLSSYGGAWPSFLDTPVLARKHSAVSSLTFLSKVGLQRSVSNSLFLYRVLMKSSLFLTPVVKLSLSFLTHLAQT</sequence>
<organism evidence="2 3">
    <name type="scientific">Cystoisospora suis</name>
    <dbReference type="NCBI Taxonomy" id="483139"/>
    <lineage>
        <taxon>Eukaryota</taxon>
        <taxon>Sar</taxon>
        <taxon>Alveolata</taxon>
        <taxon>Apicomplexa</taxon>
        <taxon>Conoidasida</taxon>
        <taxon>Coccidia</taxon>
        <taxon>Eucoccidiorida</taxon>
        <taxon>Eimeriorina</taxon>
        <taxon>Sarcocystidae</taxon>
        <taxon>Cystoisospora</taxon>
    </lineage>
</organism>
<evidence type="ECO:0000313" key="2">
    <source>
        <dbReference type="EMBL" id="PHJ23122.1"/>
    </source>
</evidence>
<dbReference type="GeneID" id="94426438"/>
<accession>A0A2C6L6K5</accession>
<reference evidence="2 3" key="1">
    <citation type="journal article" date="2017" name="Int. J. Parasitol.">
        <title>The genome of the protozoan parasite Cystoisospora suis and a reverse vaccinology approach to identify vaccine candidates.</title>
        <authorList>
            <person name="Palmieri N."/>
            <person name="Shrestha A."/>
            <person name="Ruttkowski B."/>
            <person name="Beck T."/>
            <person name="Vogl C."/>
            <person name="Tomley F."/>
            <person name="Blake D.P."/>
            <person name="Joachim A."/>
        </authorList>
    </citation>
    <scope>NUCLEOTIDE SEQUENCE [LARGE SCALE GENOMIC DNA]</scope>
    <source>
        <strain evidence="2 3">Wien I</strain>
    </source>
</reference>